<dbReference type="OrthoDB" id="4230923at2759"/>
<dbReference type="Proteomes" id="UP000823399">
    <property type="component" value="Unassembled WGS sequence"/>
</dbReference>
<evidence type="ECO:0000259" key="1">
    <source>
        <dbReference type="SMART" id="SM00343"/>
    </source>
</evidence>
<dbReference type="GO" id="GO:0003676">
    <property type="term" value="F:nucleic acid binding"/>
    <property type="evidence" value="ECO:0007669"/>
    <property type="project" value="InterPro"/>
</dbReference>
<dbReference type="AlphaFoldDB" id="A0A9P7F807"/>
<dbReference type="GO" id="GO:0008270">
    <property type="term" value="F:zinc ion binding"/>
    <property type="evidence" value="ECO:0007669"/>
    <property type="project" value="InterPro"/>
</dbReference>
<dbReference type="EMBL" id="JABBWM010000025">
    <property type="protein sequence ID" value="KAG2108903.1"/>
    <property type="molecule type" value="Genomic_DNA"/>
</dbReference>
<feature type="domain" description="CCHC-type" evidence="1">
    <location>
        <begin position="181"/>
        <end position="199"/>
    </location>
</feature>
<dbReference type="RefSeq" id="XP_041293146.1">
    <property type="nucleotide sequence ID" value="XM_041430081.1"/>
</dbReference>
<comment type="caution">
    <text evidence="2">The sequence shown here is derived from an EMBL/GenBank/DDBJ whole genome shotgun (WGS) entry which is preliminary data.</text>
</comment>
<organism evidence="2 3">
    <name type="scientific">Suillus discolor</name>
    <dbReference type="NCBI Taxonomy" id="1912936"/>
    <lineage>
        <taxon>Eukaryota</taxon>
        <taxon>Fungi</taxon>
        <taxon>Dikarya</taxon>
        <taxon>Basidiomycota</taxon>
        <taxon>Agaricomycotina</taxon>
        <taxon>Agaricomycetes</taxon>
        <taxon>Agaricomycetidae</taxon>
        <taxon>Boletales</taxon>
        <taxon>Suillineae</taxon>
        <taxon>Suillaceae</taxon>
        <taxon>Suillus</taxon>
    </lineage>
</organism>
<feature type="non-terminal residue" evidence="2">
    <location>
        <position position="1"/>
    </location>
</feature>
<feature type="domain" description="CCHC-type" evidence="1">
    <location>
        <begin position="137"/>
        <end position="155"/>
    </location>
</feature>
<keyword evidence="3" id="KW-1185">Reference proteome</keyword>
<feature type="non-terminal residue" evidence="2">
    <location>
        <position position="227"/>
    </location>
</feature>
<accession>A0A9P7F807</accession>
<proteinExistence type="predicted"/>
<dbReference type="GeneID" id="64692340"/>
<reference evidence="2" key="1">
    <citation type="journal article" date="2020" name="New Phytol.">
        <title>Comparative genomics reveals dynamic genome evolution in host specialist ectomycorrhizal fungi.</title>
        <authorList>
            <person name="Lofgren L.A."/>
            <person name="Nguyen N.H."/>
            <person name="Vilgalys R."/>
            <person name="Ruytinx J."/>
            <person name="Liao H.L."/>
            <person name="Branco S."/>
            <person name="Kuo A."/>
            <person name="LaButti K."/>
            <person name="Lipzen A."/>
            <person name="Andreopoulos W."/>
            <person name="Pangilinan J."/>
            <person name="Riley R."/>
            <person name="Hundley H."/>
            <person name="Na H."/>
            <person name="Barry K."/>
            <person name="Grigoriev I.V."/>
            <person name="Stajich J.E."/>
            <person name="Kennedy P.G."/>
        </authorList>
    </citation>
    <scope>NUCLEOTIDE SEQUENCE</scope>
    <source>
        <strain evidence="2">FC423</strain>
    </source>
</reference>
<evidence type="ECO:0000313" key="3">
    <source>
        <dbReference type="Proteomes" id="UP000823399"/>
    </source>
</evidence>
<sequence length="227" mass="25590">SVRKLSHGGALYELNAPISAEWLNIPTNRRIFLNLFDANTIIKDRSYHLIVENVPISFDPNSKTAITEIEIKGGLQANSISKTRYIKPVARRSPTQRTAHVTITLNSKIAANQIIRFGLPIKGKKVYGRKLLTEPTRCLKCHTFNGGHIAMNCPNENDTCGTCGAEHRTATCKVDDPAFYHCINCKEDGHTSWSRECPVFTGKWNTQKARNDEARFIYFPTDDPLTW</sequence>
<evidence type="ECO:0000313" key="2">
    <source>
        <dbReference type="EMBL" id="KAG2108903.1"/>
    </source>
</evidence>
<gene>
    <name evidence="2" type="ORF">F5147DRAFT_531038</name>
</gene>
<dbReference type="SMART" id="SM00343">
    <property type="entry name" value="ZnF_C2HC"/>
    <property type="match status" value="2"/>
</dbReference>
<name>A0A9P7F807_9AGAM</name>
<protein>
    <recommendedName>
        <fullName evidence="1">CCHC-type domain-containing protein</fullName>
    </recommendedName>
</protein>
<dbReference type="InterPro" id="IPR001878">
    <property type="entry name" value="Znf_CCHC"/>
</dbReference>